<protein>
    <recommendedName>
        <fullName evidence="1">DUF7253 domain-containing protein</fullName>
    </recommendedName>
</protein>
<name>A0A411CR38_9CAUD</name>
<gene>
    <name evidence="2" type="primary">15</name>
    <name evidence="2" type="ORF">SEA_NAMO_15</name>
</gene>
<organism evidence="2 3">
    <name type="scientific">Streptomyces phage Namo</name>
    <dbReference type="NCBI Taxonomy" id="2510518"/>
    <lineage>
        <taxon>Viruses</taxon>
        <taxon>Duplodnaviria</taxon>
        <taxon>Heunggongvirae</taxon>
        <taxon>Uroviricota</taxon>
        <taxon>Caudoviricetes</taxon>
        <taxon>Rimavirus</taxon>
        <taxon>Rimavirus rima</taxon>
    </lineage>
</organism>
<evidence type="ECO:0000313" key="2">
    <source>
        <dbReference type="EMBL" id="QAY16313.1"/>
    </source>
</evidence>
<dbReference type="Pfam" id="PF23911">
    <property type="entry name" value="DUF7253"/>
    <property type="match status" value="1"/>
</dbReference>
<sequence>MHEDQITEFPYFGDVVRNSLKFREGESVNNDLSVSNSISVVADAYANEHFFAIRYVEWAGTLWTVSEVEVQSPRLLLRLGGVYNGPRPETS</sequence>
<evidence type="ECO:0000313" key="3">
    <source>
        <dbReference type="Proteomes" id="UP000289786"/>
    </source>
</evidence>
<reference evidence="2 3" key="1">
    <citation type="submission" date="2019-01" db="EMBL/GenBank/DDBJ databases">
        <authorList>
            <person name="Dinh T.D."/>
            <person name="Chiu J."/>
            <person name="Hale R."/>
            <person name="Nayek S."/>
            <person name="Kim T."/>
            <person name="Hughes L.E."/>
            <person name="Garlena R.A."/>
            <person name="Russell D.A."/>
            <person name="Pope W.H."/>
            <person name="Jacobs-Sera D."/>
            <person name="Hatfull G.F."/>
        </authorList>
    </citation>
    <scope>NUCLEOTIDE SEQUENCE [LARGE SCALE GENOMIC DNA]</scope>
</reference>
<dbReference type="Proteomes" id="UP000289786">
    <property type="component" value="Segment"/>
</dbReference>
<evidence type="ECO:0000259" key="1">
    <source>
        <dbReference type="Pfam" id="PF23911"/>
    </source>
</evidence>
<dbReference type="EMBL" id="MK433260">
    <property type="protein sequence ID" value="QAY16313.1"/>
    <property type="molecule type" value="Genomic_DNA"/>
</dbReference>
<accession>A0A411CR38</accession>
<dbReference type="InterPro" id="IPR055677">
    <property type="entry name" value="DUF7253"/>
</dbReference>
<proteinExistence type="predicted"/>
<feature type="domain" description="DUF7253" evidence="1">
    <location>
        <begin position="2"/>
        <end position="90"/>
    </location>
</feature>